<feature type="domain" description="Fibronectin type-III" evidence="3">
    <location>
        <begin position="315"/>
        <end position="413"/>
    </location>
</feature>
<dbReference type="CDD" id="cd00063">
    <property type="entry name" value="FN3"/>
    <property type="match status" value="3"/>
</dbReference>
<evidence type="ECO:0000259" key="3">
    <source>
        <dbReference type="PROSITE" id="PS50853"/>
    </source>
</evidence>
<name>A0A9D3AY59_9FIRM</name>
<dbReference type="PANTHER" id="PTHR13817">
    <property type="entry name" value="TITIN"/>
    <property type="match status" value="1"/>
</dbReference>
<dbReference type="AlphaFoldDB" id="A0A9D3AY59"/>
<accession>A0A9D3AY59</accession>
<dbReference type="SUPFAM" id="SSF49265">
    <property type="entry name" value="Fibronectin type III"/>
    <property type="match status" value="2"/>
</dbReference>
<dbReference type="EMBL" id="LSRS01000005">
    <property type="protein sequence ID" value="KAF1084433.1"/>
    <property type="molecule type" value="Genomic_DNA"/>
</dbReference>
<feature type="compositionally biased region" description="Polar residues" evidence="2">
    <location>
        <begin position="672"/>
        <end position="681"/>
    </location>
</feature>
<evidence type="ECO:0000256" key="2">
    <source>
        <dbReference type="SAM" id="MobiDB-lite"/>
    </source>
</evidence>
<dbReference type="SUPFAM" id="SSF55383">
    <property type="entry name" value="Copper amine oxidase, domain N"/>
    <property type="match status" value="1"/>
</dbReference>
<keyword evidence="5" id="KW-1185">Reference proteome</keyword>
<feature type="region of interest" description="Disordered" evidence="2">
    <location>
        <begin position="654"/>
        <end position="681"/>
    </location>
</feature>
<reference evidence="4" key="1">
    <citation type="submission" date="2016-02" db="EMBL/GenBank/DDBJ databases">
        <title>Draft Genome Sequence of Sporotomaculum syntrophicum Strain FB, a Syntrophic Benzoate Degrader.</title>
        <authorList>
            <person name="Nobu M.K."/>
            <person name="Narihiro T."/>
            <person name="Qiu Y.-L."/>
            <person name="Ohashi A."/>
            <person name="Liu W.-T."/>
            <person name="Yuji S."/>
        </authorList>
    </citation>
    <scope>NUCLEOTIDE SEQUENCE</scope>
    <source>
        <strain evidence="4">FB</strain>
    </source>
</reference>
<dbReference type="PANTHER" id="PTHR13817:SF166">
    <property type="entry name" value="NEURONAL IGCAM-RELATED"/>
    <property type="match status" value="1"/>
</dbReference>
<proteinExistence type="predicted"/>
<protein>
    <recommendedName>
        <fullName evidence="3">Fibronectin type-III domain-containing protein</fullName>
    </recommendedName>
</protein>
<evidence type="ECO:0000313" key="5">
    <source>
        <dbReference type="Proteomes" id="UP000798488"/>
    </source>
</evidence>
<feature type="domain" description="Fibronectin type-III" evidence="3">
    <location>
        <begin position="541"/>
        <end position="632"/>
    </location>
</feature>
<dbReference type="SUPFAM" id="SSF110296">
    <property type="entry name" value="Oligoxyloglucan reducing end-specific cellobiohydrolase"/>
    <property type="match status" value="1"/>
</dbReference>
<dbReference type="OrthoDB" id="2051435at2"/>
<dbReference type="InterPro" id="IPR036582">
    <property type="entry name" value="Mao_N_sf"/>
</dbReference>
<organism evidence="4 5">
    <name type="scientific">Sporotomaculum syntrophicum</name>
    <dbReference type="NCBI Taxonomy" id="182264"/>
    <lineage>
        <taxon>Bacteria</taxon>
        <taxon>Bacillati</taxon>
        <taxon>Bacillota</taxon>
        <taxon>Clostridia</taxon>
        <taxon>Eubacteriales</taxon>
        <taxon>Desulfallaceae</taxon>
        <taxon>Sporotomaculum</taxon>
    </lineage>
</organism>
<dbReference type="Gene3D" id="3.30.457.10">
    <property type="entry name" value="Copper amine oxidase-like, N-terminal domain"/>
    <property type="match status" value="1"/>
</dbReference>
<dbReference type="Proteomes" id="UP000798488">
    <property type="component" value="Unassembled WGS sequence"/>
</dbReference>
<dbReference type="InterPro" id="IPR013783">
    <property type="entry name" value="Ig-like_fold"/>
</dbReference>
<dbReference type="Pfam" id="PF00041">
    <property type="entry name" value="fn3"/>
    <property type="match status" value="2"/>
</dbReference>
<dbReference type="Pfam" id="PF07833">
    <property type="entry name" value="Cu_amine_oxidN1"/>
    <property type="match status" value="1"/>
</dbReference>
<evidence type="ECO:0000313" key="4">
    <source>
        <dbReference type="EMBL" id="KAF1084433.1"/>
    </source>
</evidence>
<comment type="caution">
    <text evidence="4">The sequence shown here is derived from an EMBL/GenBank/DDBJ whole genome shotgun (WGS) entry which is preliminary data.</text>
</comment>
<dbReference type="SMART" id="SM00060">
    <property type="entry name" value="FN3"/>
    <property type="match status" value="3"/>
</dbReference>
<keyword evidence="1" id="KW-0677">Repeat</keyword>
<feature type="domain" description="Fibronectin type-III" evidence="3">
    <location>
        <begin position="420"/>
        <end position="512"/>
    </location>
</feature>
<dbReference type="InterPro" id="IPR003961">
    <property type="entry name" value="FN3_dom"/>
</dbReference>
<dbReference type="Gene3D" id="2.60.40.10">
    <property type="entry name" value="Immunoglobulins"/>
    <property type="match status" value="3"/>
</dbReference>
<sequence length="816" mass="88141">MKRSWLIMIIILAVLALPSMGWAEKWQDADSFGGDSIKFINGSFMGVGGGYFYTSTNGKVWNQTQVDTPPGPDGEFWLKLNGLAYGNGTYVIAGFYDGFSGLKGGRLYKSVDGTTWTRTDEPLKGYITELYDVAYGNNTFVVVGDRYGVLTSPDGQSWTRNSIDIKKLHRVIFVNNTFVAVGLEGAIATSTDGRTWLRCNSGSTEDLHGIAFGENTYVAVGWKNTILTSHDLVHWLPQDSKTKNVSLQGVTYGKGVFVAGGDKETILSSPDGHNWSVEKQSEVYTYSSYGQGACDNNIIVIPGKKAVFSTGAFLPPISPVFAEAVAVSPNQINLTWKDKANNETAFIVWYREGDSGAWSTAATLPANTTEFSHQGLSSGRPYEYRVGAYNQYGYSKYTSDASAMTPFTGVGPLPVSGMMAPTGLSAKAVSASRIDLNWTDNAWQETGYVVWRREVDEDIIYTRVAVLGADATEYSDTGLPSGRTFEYKVGAFNPDIISSPYSNVASARTKIELGDQPSNKIVIPRDMITRKDIVIPQVMLPPAAPSGLAATIDGTAIQLTWTDNADNETGFKVERKVGNGFFIQAATIEADATDCLDSETVPGTSYTYRVKAFNERGDSEYSNQALVTVPQSSGNLISIEPRNPVPNLIIPDIPDLPEPPPATDDTATPEVNPTTEQNAGTGQSTTICLYLGQKSYEVNGKTLQMDAAPINRSGRTLLPIRYVADPLGANIDWDGGSGKATVTLGDQVIEVWLNQSGARINSRAVSIDPDNPTVTPVTVPPGRTMLPLRFVAEALGCDVVYSPTSKRVTVSYPAGH</sequence>
<evidence type="ECO:0000256" key="1">
    <source>
        <dbReference type="ARBA" id="ARBA00022737"/>
    </source>
</evidence>
<dbReference type="PROSITE" id="PS50853">
    <property type="entry name" value="FN3"/>
    <property type="match status" value="3"/>
</dbReference>
<gene>
    <name evidence="4" type="ORF">SPSYN_02210</name>
</gene>
<dbReference type="RefSeq" id="WP_161822514.1">
    <property type="nucleotide sequence ID" value="NZ_LSRS01000005.1"/>
</dbReference>
<dbReference type="InterPro" id="IPR036116">
    <property type="entry name" value="FN3_sf"/>
</dbReference>
<dbReference type="InterPro" id="IPR050964">
    <property type="entry name" value="Striated_Muscle_Regulatory"/>
</dbReference>
<dbReference type="InterPro" id="IPR012854">
    <property type="entry name" value="Cu_amine_oxidase-like_N"/>
</dbReference>